<keyword evidence="1" id="KW-0732">Signal</keyword>
<keyword evidence="3" id="KW-1185">Reference proteome</keyword>
<dbReference type="AlphaFoldDB" id="A0A2K4YDQ1"/>
<dbReference type="EMBL" id="FXEG02000003">
    <property type="protein sequence ID" value="SOX54925.1"/>
    <property type="molecule type" value="Genomic_DNA"/>
</dbReference>
<evidence type="ECO:0000256" key="1">
    <source>
        <dbReference type="SAM" id="SignalP"/>
    </source>
</evidence>
<organism evidence="2 3">
    <name type="scientific">Mycobacterium ahvazicum</name>
    <dbReference type="NCBI Taxonomy" id="1964395"/>
    <lineage>
        <taxon>Bacteria</taxon>
        <taxon>Bacillati</taxon>
        <taxon>Actinomycetota</taxon>
        <taxon>Actinomycetes</taxon>
        <taxon>Mycobacteriales</taxon>
        <taxon>Mycobacteriaceae</taxon>
        <taxon>Mycobacterium</taxon>
        <taxon>Mycobacterium simiae complex</taxon>
    </lineage>
</organism>
<feature type="signal peptide" evidence="1">
    <location>
        <begin position="1"/>
        <end position="19"/>
    </location>
</feature>
<feature type="chain" id="PRO_5038837121" evidence="1">
    <location>
        <begin position="20"/>
        <end position="113"/>
    </location>
</feature>
<gene>
    <name evidence="2" type="ORF">MAAFP003_3605</name>
</gene>
<evidence type="ECO:0000313" key="3">
    <source>
        <dbReference type="Proteomes" id="UP000236318"/>
    </source>
</evidence>
<proteinExistence type="predicted"/>
<reference evidence="2" key="1">
    <citation type="submission" date="2018-01" db="EMBL/GenBank/DDBJ databases">
        <authorList>
            <consortium name="Urmite Genomes"/>
        </authorList>
    </citation>
    <scope>NUCLEOTIDE SEQUENCE [LARGE SCALE GENOMIC DNA]</scope>
    <source>
        <strain evidence="2">AFP003</strain>
    </source>
</reference>
<name>A0A2K4YDQ1_9MYCO</name>
<accession>A0A2K4YDQ1</accession>
<comment type="caution">
    <text evidence="2">The sequence shown here is derived from an EMBL/GenBank/DDBJ whole genome shotgun (WGS) entry which is preliminary data.</text>
</comment>
<evidence type="ECO:0000313" key="2">
    <source>
        <dbReference type="EMBL" id="SOX54925.1"/>
    </source>
</evidence>
<dbReference type="Proteomes" id="UP000236318">
    <property type="component" value="Unassembled WGS sequence"/>
</dbReference>
<sequence>MRRIIVGALFLSAMASASAGLGPGSAQADPSTHICNRLGMCSRVWCPGGPLPHQDVIWDMDMCHHYYRGSPGQPGTAGGIPVGAHILEGDPARVNTCLGTLIRVPGGKVGCRK</sequence>
<protein>
    <submittedName>
        <fullName evidence="2">Uncharacterized protein</fullName>
    </submittedName>
</protein>